<evidence type="ECO:0000256" key="1">
    <source>
        <dbReference type="ARBA" id="ARBA00004498"/>
    </source>
</evidence>
<feature type="domain" description="Ig-like" evidence="35">
    <location>
        <begin position="163"/>
        <end position="244"/>
    </location>
</feature>
<dbReference type="Pfam" id="PF12662">
    <property type="entry name" value="cEGF"/>
    <property type="match status" value="1"/>
</dbReference>
<dbReference type="PROSITE" id="PS01186">
    <property type="entry name" value="EGF_2"/>
    <property type="match status" value="1"/>
</dbReference>
<gene>
    <name evidence="37" type="primary">HMCN2</name>
</gene>
<dbReference type="NCBIfam" id="TIGR00032">
    <property type="entry name" value="argG"/>
    <property type="match status" value="1"/>
</dbReference>
<comment type="similarity">
    <text evidence="29">Belongs to the argininosuccinate synthase family. Type 1 subfamily.</text>
</comment>
<name>A0A9L0J5F8_EQUAS</name>
<keyword evidence="13 32" id="KW-0245">EGF-like domain</keyword>
<reference evidence="37" key="2">
    <citation type="submission" date="2025-08" db="UniProtKB">
        <authorList>
            <consortium name="Ensembl"/>
        </authorList>
    </citation>
    <scope>IDENTIFICATION</scope>
</reference>
<dbReference type="FunFam" id="3.40.50.620:FF:000019">
    <property type="entry name" value="Argininosuccinate synthase"/>
    <property type="match status" value="1"/>
</dbReference>
<dbReference type="Pfam" id="PF00764">
    <property type="entry name" value="Arginosuc_synth"/>
    <property type="match status" value="1"/>
</dbReference>
<feature type="domain" description="EGF-like" evidence="34">
    <location>
        <begin position="668"/>
        <end position="704"/>
    </location>
</feature>
<dbReference type="InterPro" id="IPR000742">
    <property type="entry name" value="EGF"/>
</dbReference>
<comment type="pathway">
    <text evidence="4">Amino-acid biosynthesis; L-arginine biosynthesis; L-arginine from L-ornithine and carbamoyl phosphate: step 2/3.</text>
</comment>
<dbReference type="InterPro" id="IPR013783">
    <property type="entry name" value="Ig-like_fold"/>
</dbReference>
<dbReference type="FunFam" id="2.10.25.10:FF:000008">
    <property type="entry name" value="Signal peptide, CUB domain, EGF-like 2"/>
    <property type="match status" value="1"/>
</dbReference>
<dbReference type="PANTHER" id="PTHR11587">
    <property type="entry name" value="ARGININOSUCCINATE SYNTHASE"/>
    <property type="match status" value="1"/>
</dbReference>
<evidence type="ECO:0000256" key="25">
    <source>
        <dbReference type="ARBA" id="ARBA00023180"/>
    </source>
</evidence>
<keyword evidence="20" id="KW-0677">Repeat</keyword>
<dbReference type="InterPro" id="IPR049883">
    <property type="entry name" value="NOTCH1_EGF-like"/>
</dbReference>
<dbReference type="Proteomes" id="UP000694387">
    <property type="component" value="Chromosome 10"/>
</dbReference>
<dbReference type="PROSITE" id="PS00564">
    <property type="entry name" value="ARGININOSUCCIN_SYN_1"/>
    <property type="match status" value="1"/>
</dbReference>
<evidence type="ECO:0000256" key="2">
    <source>
        <dbReference type="ARBA" id="ARBA00004514"/>
    </source>
</evidence>
<accession>A0A9L0J5F8</accession>
<dbReference type="PROSITE" id="PS01187">
    <property type="entry name" value="EGF_CA"/>
    <property type="match status" value="2"/>
</dbReference>
<dbReference type="FunFam" id="2.10.25.10:FF:000352">
    <property type="entry name" value="Hemicentin 1"/>
    <property type="match status" value="1"/>
</dbReference>
<dbReference type="InterPro" id="IPR018223">
    <property type="entry name" value="Arginosuc_synth_CS"/>
</dbReference>
<evidence type="ECO:0000256" key="23">
    <source>
        <dbReference type="ARBA" id="ARBA00022840"/>
    </source>
</evidence>
<dbReference type="FunFam" id="2.10.25.10:FF:000010">
    <property type="entry name" value="Pro-epidermal growth factor"/>
    <property type="match status" value="1"/>
</dbReference>
<keyword evidence="38" id="KW-1185">Reference proteome</keyword>
<comment type="caution">
    <text evidence="32">Lacks conserved residue(s) required for the propagation of feature annotation.</text>
</comment>
<dbReference type="Gene3D" id="2.60.40.10">
    <property type="entry name" value="Immunoglobulins"/>
    <property type="match status" value="4"/>
</dbReference>
<dbReference type="SUPFAM" id="SSF57196">
    <property type="entry name" value="EGF/Laminin"/>
    <property type="match status" value="1"/>
</dbReference>
<dbReference type="Pfam" id="PF20979">
    <property type="entry name" value="Arginosuc_syn_C"/>
    <property type="match status" value="1"/>
</dbReference>
<keyword evidence="26" id="KW-0393">Immunoglobulin domain</keyword>
<evidence type="ECO:0000256" key="26">
    <source>
        <dbReference type="ARBA" id="ARBA00023319"/>
    </source>
</evidence>
<dbReference type="GO" id="GO:0006526">
    <property type="term" value="P:L-arginine biosynthetic process"/>
    <property type="evidence" value="ECO:0007669"/>
    <property type="project" value="UniProtKB-KW"/>
</dbReference>
<dbReference type="SUPFAM" id="SSF57184">
    <property type="entry name" value="Growth factor receptor domain"/>
    <property type="match status" value="2"/>
</dbReference>
<dbReference type="InterPro" id="IPR001881">
    <property type="entry name" value="EGF-like_Ca-bd_dom"/>
</dbReference>
<dbReference type="PROSITE" id="PS00565">
    <property type="entry name" value="ARGININOSUCCIN_SYN_2"/>
    <property type="match status" value="1"/>
</dbReference>
<dbReference type="CDD" id="cd01999">
    <property type="entry name" value="ASS"/>
    <property type="match status" value="1"/>
</dbReference>
<evidence type="ECO:0000256" key="11">
    <source>
        <dbReference type="ARBA" id="ARBA00022525"/>
    </source>
</evidence>
<dbReference type="FunFam" id="2.40.155.10:FF:000002">
    <property type="entry name" value="Hemicentin 1"/>
    <property type="match status" value="1"/>
</dbReference>
<dbReference type="FunFam" id="2.60.40.10:FF:001984">
    <property type="entry name" value="Hemicentin 2"/>
    <property type="match status" value="1"/>
</dbReference>
<evidence type="ECO:0000256" key="19">
    <source>
        <dbReference type="ARBA" id="ARBA00022729"/>
    </source>
</evidence>
<dbReference type="GO" id="GO:0004055">
    <property type="term" value="F:argininosuccinate synthase activity"/>
    <property type="evidence" value="ECO:0007669"/>
    <property type="project" value="UniProtKB-EC"/>
</dbReference>
<dbReference type="NCBIfam" id="NF001770">
    <property type="entry name" value="PRK00509.1"/>
    <property type="match status" value="1"/>
</dbReference>
<dbReference type="Pfam" id="PF07679">
    <property type="entry name" value="I-set"/>
    <property type="match status" value="4"/>
</dbReference>
<dbReference type="InterPro" id="IPR048268">
    <property type="entry name" value="Arginosuc_syn_C"/>
</dbReference>
<sequence>MGSPCPNFTKLESPDCPDHGQWPVTRQLVGTAEGGEGQPWRLGQVPRALGQTQQHPQPSPGPSGPPLPTVPPVIETGLPDLSATEGSHALLPCTARGSPKPDITWEKDGQPVSGAEEKFTIQPSGELLVKNSESRDAGTYTCTAENPVGRAHRRVHLTILALPVFTTLPGDRSLRLGDRLWLHCAARGSPTPRLGWTVNGRPVTEGVSEQDGDSTLQREAATREDSGTYVCWAENTVGRVQAVSFIHVKEAPVLKGEAFSYLVAPVGGSVRLDCVVLGDPAPDIRWIKDGLPLQGSHLRHRLQNGSLTIHRTKMDDAGQYQCLAENEMGAVEKVVVLVLQSAPVIQVEPQNVTVRAGDDVALRCQATGEPAPTVEWLRAGQPLQASRRLQTLPDGSLWLERVEAGDAGAYECVAHNLLGSAAARAFLAVRGEPRGSRGSVIGVINGQEFGVATLNTSVQQEARSGVTTIRSSINHIPASVGPLMRVLVVTIAPIYWALAGESGEALNGHSLTGGSFRQESHVEFATGELLTMTQVARGLDPDGLLLLDVMVNGVVPESLADADLQVQDFLERYVQTGPGQLFGGSTQLFLHDSLPAFLRCNHSIQYDAARGPQPQLVQNLRASAVSSAFDPEAEALRFQLAAALQAEENEVGCPEGFELDAQGEFCVDRDECSGSPSPCSHSCHNAPGHFSCSCPAGFALARDERNCRDVDECAWDAHPCREGQRCVNLLGSYHCLPDCRPGFRVAADGAGCEDVDECLEQSDECHYNQICENTPGGHRCSCPRGYRLQGPGLPCLDIDECLQLPRVCTHQCHNLQGGFRCLCPPGQTLLRDGKTCTPLERSGQNVTTVSLRGALVPWLRPRIPTPGGSYHAWVSLRPGPGALSSVGRAWCPPGFIRQNGICTDLDECRVRSLCQHACRNTEGSYRCLCPAGYRLLPSGKNCQDINECEEDGIECGPGQMCFNTRGSYQCVDTPCPATYRQGSSPGVVRRAVKTGSGSRGPTPPIPDDMSGKGSVVLAYSGGLDTSCILVWLKEQGYDVIAYLANIGQKEDFEEARKKALKLGAKKVFIEDVSREFVEEFIWPAIQSSALYEDRYLLGTSLARPCIARKQVEIAQREGAKYVSHGATGKGNDQIRFELTCYSLAPQIKVIAPWRMPEFYNRFQGRNDLMEYAKQHGIPIPVTPKNPWSMDENLMHISYEAGILENPKNQAPPGLYTKTQDPAKAPDSPDVLEIEFKQGVPVKVTNVKDGTTHRTSLELFMYLNEVAGRHGVGRIDIVENRFIGMKSRGIYETPAGTILYHAHLDIEAFTMDREVRKIKQGLGLKFAELVYTGFWHSPECEFVRHCIAKSQERVEGKVQVSVFKGQVYILGRESPLSLYNEELVSMNVQGDYEPLDATGFININSLRLKEYHRLQSKVTTK</sequence>
<feature type="domain" description="EGF-like" evidence="34">
    <location>
        <begin position="904"/>
        <end position="943"/>
    </location>
</feature>
<evidence type="ECO:0000256" key="20">
    <source>
        <dbReference type="ARBA" id="ARBA00022737"/>
    </source>
</evidence>
<keyword evidence="10" id="KW-0963">Cytoplasm</keyword>
<dbReference type="SMART" id="SM00181">
    <property type="entry name" value="EGF"/>
    <property type="match status" value="5"/>
</dbReference>
<evidence type="ECO:0000256" key="14">
    <source>
        <dbReference type="ARBA" id="ARBA00022553"/>
    </source>
</evidence>
<dbReference type="InterPro" id="IPR024074">
    <property type="entry name" value="AS_cat/multimer_dom_body"/>
</dbReference>
<dbReference type="InterPro" id="IPR009017">
    <property type="entry name" value="GFP"/>
</dbReference>
<dbReference type="InterPro" id="IPR003598">
    <property type="entry name" value="Ig_sub2"/>
</dbReference>
<dbReference type="Gene3D" id="2.10.25.10">
    <property type="entry name" value="Laminin"/>
    <property type="match status" value="6"/>
</dbReference>
<keyword evidence="24 32" id="KW-1015">Disulfide bond</keyword>
<evidence type="ECO:0000256" key="30">
    <source>
        <dbReference type="ARBA" id="ARBA00062425"/>
    </source>
</evidence>
<dbReference type="PANTHER" id="PTHR11587:SF2">
    <property type="entry name" value="ARGININOSUCCINATE SYNTHASE"/>
    <property type="match status" value="1"/>
</dbReference>
<dbReference type="InterPro" id="IPR036179">
    <property type="entry name" value="Ig-like_dom_sf"/>
</dbReference>
<dbReference type="Pfam" id="PF07645">
    <property type="entry name" value="EGF_CA"/>
    <property type="match status" value="4"/>
</dbReference>
<evidence type="ECO:0000256" key="31">
    <source>
        <dbReference type="ARBA" id="ARBA00072384"/>
    </source>
</evidence>
<dbReference type="GO" id="GO:0000050">
    <property type="term" value="P:urea cycle"/>
    <property type="evidence" value="ECO:0007669"/>
    <property type="project" value="UniProtKB-KW"/>
</dbReference>
<evidence type="ECO:0000259" key="36">
    <source>
        <dbReference type="PROSITE" id="PS50993"/>
    </source>
</evidence>
<keyword evidence="8" id="KW-0835">Urea cycle</keyword>
<evidence type="ECO:0000256" key="8">
    <source>
        <dbReference type="ARBA" id="ARBA00022436"/>
    </source>
</evidence>
<dbReference type="GO" id="GO:0000053">
    <property type="term" value="P:argininosuccinate metabolic process"/>
    <property type="evidence" value="ECO:0007669"/>
    <property type="project" value="TreeGrafter"/>
</dbReference>
<comment type="subunit">
    <text evidence="30">Homotetramer. Interacts with NMRAL1. Interacts with CLOCK; in a circadian manner. Forms tissue-specific complexes with ASL, SLC7A1, HSP90AA1 and nitric oxide synthase NOS1, NOS2 or NOS3; the complex regulates cell-autonomous L-arginine synthesis and citrulline recycling while channeling extracellular L-arginine to nitric oxide synthesis pathway.</text>
</comment>
<dbReference type="PROSITE" id="PS50835">
    <property type="entry name" value="IG_LIKE"/>
    <property type="match status" value="4"/>
</dbReference>
<feature type="domain" description="Nidogen G2 beta-barrel" evidence="36">
    <location>
        <begin position="432"/>
        <end position="654"/>
    </location>
</feature>
<dbReference type="InterPro" id="IPR014729">
    <property type="entry name" value="Rossmann-like_a/b/a_fold"/>
</dbReference>
<evidence type="ECO:0000256" key="24">
    <source>
        <dbReference type="ARBA" id="ARBA00023157"/>
    </source>
</evidence>
<keyword evidence="16" id="KW-0436">Ligase</keyword>
<dbReference type="SUPFAM" id="SSF52402">
    <property type="entry name" value="Adenine nucleotide alpha hydrolases-like"/>
    <property type="match status" value="1"/>
</dbReference>
<dbReference type="Ensembl" id="ENSEAST00005071175.1">
    <property type="protein sequence ID" value="ENSEASP00005045257.1"/>
    <property type="gene ID" value="ENSEASG00005008402.2"/>
</dbReference>
<comment type="pathway">
    <text evidence="5">Nitrogen metabolism; urea cycle; (N(omega)-L-arginino)succinate from L-aspartate and L-citrulline: step 1/1.</text>
</comment>
<dbReference type="PROSITE" id="PS50993">
    <property type="entry name" value="NIDOGEN_G2"/>
    <property type="match status" value="1"/>
</dbReference>
<dbReference type="InterPro" id="IPR000152">
    <property type="entry name" value="EGF-type_Asp/Asn_hydroxyl_site"/>
</dbReference>
<dbReference type="InterPro" id="IPR023434">
    <property type="entry name" value="Arginosuc_synth_type_1_subfam"/>
</dbReference>
<dbReference type="FunFam" id="2.10.25.10:FF:000017">
    <property type="entry name" value="latent-transforming growth factor beta-binding protein 4 isoform X1"/>
    <property type="match status" value="1"/>
</dbReference>
<evidence type="ECO:0000259" key="35">
    <source>
        <dbReference type="PROSITE" id="PS50835"/>
    </source>
</evidence>
<evidence type="ECO:0000256" key="13">
    <source>
        <dbReference type="ARBA" id="ARBA00022536"/>
    </source>
</evidence>
<keyword evidence="21" id="KW-0547">Nucleotide-binding</keyword>
<evidence type="ECO:0000256" key="12">
    <source>
        <dbReference type="ARBA" id="ARBA00022530"/>
    </source>
</evidence>
<keyword evidence="9" id="KW-0488">Methylation</keyword>
<evidence type="ECO:0000256" key="29">
    <source>
        <dbReference type="ARBA" id="ARBA00060987"/>
    </source>
</evidence>
<keyword evidence="23" id="KW-0067">ATP-binding</keyword>
<dbReference type="SUPFAM" id="SSF54511">
    <property type="entry name" value="GFP-like"/>
    <property type="match status" value="1"/>
</dbReference>
<keyword evidence="18" id="KW-0716">Sensory transduction</keyword>
<dbReference type="SMART" id="SM00682">
    <property type="entry name" value="G2F"/>
    <property type="match status" value="1"/>
</dbReference>
<dbReference type="InterPro" id="IPR048267">
    <property type="entry name" value="Arginosuc_syn_N"/>
</dbReference>
<keyword evidence="19" id="KW-0732">Signal</keyword>
<dbReference type="InterPro" id="IPR006605">
    <property type="entry name" value="G2_nidogen/fibulin_G2F"/>
</dbReference>
<evidence type="ECO:0000256" key="9">
    <source>
        <dbReference type="ARBA" id="ARBA00022481"/>
    </source>
</evidence>
<keyword evidence="15" id="KW-0055">Arginine biosynthesis</keyword>
<dbReference type="SUPFAM" id="SSF48726">
    <property type="entry name" value="Immunoglobulin"/>
    <property type="match status" value="4"/>
</dbReference>
<feature type="region of interest" description="Disordered" evidence="33">
    <location>
        <begin position="1"/>
        <end position="75"/>
    </location>
</feature>
<dbReference type="InterPro" id="IPR026823">
    <property type="entry name" value="cEGF"/>
</dbReference>
<dbReference type="PROSITE" id="PS00010">
    <property type="entry name" value="ASX_HYDROXYL"/>
    <property type="match status" value="3"/>
</dbReference>
<comment type="subcellular location">
    <subcellularLocation>
        <location evidence="3">Cleavage furrow</location>
    </subcellularLocation>
    <subcellularLocation>
        <location evidence="2">Cytoplasm</location>
        <location evidence="2">Cytosol</location>
    </subcellularLocation>
    <subcellularLocation>
        <location evidence="1">Secreted</location>
        <location evidence="1">Extracellular space</location>
        <location evidence="1">Extracellular matrix</location>
    </subcellularLocation>
</comment>
<dbReference type="SMART" id="SM00409">
    <property type="entry name" value="IG"/>
    <property type="match status" value="4"/>
</dbReference>
<evidence type="ECO:0000256" key="16">
    <source>
        <dbReference type="ARBA" id="ARBA00022598"/>
    </source>
</evidence>
<dbReference type="FunFam" id="2.60.40.10:FF:000032">
    <property type="entry name" value="palladin isoform X1"/>
    <property type="match status" value="1"/>
</dbReference>
<feature type="compositionally biased region" description="Pro residues" evidence="33">
    <location>
        <begin position="57"/>
        <end position="71"/>
    </location>
</feature>
<dbReference type="InterPro" id="IPR013098">
    <property type="entry name" value="Ig_I-set"/>
</dbReference>
<evidence type="ECO:0000256" key="5">
    <source>
        <dbReference type="ARBA" id="ARBA00005154"/>
    </source>
</evidence>
<dbReference type="InterPro" id="IPR018097">
    <property type="entry name" value="EGF_Ca-bd_CS"/>
</dbReference>
<proteinExistence type="inferred from homology"/>
<evidence type="ECO:0000256" key="15">
    <source>
        <dbReference type="ARBA" id="ARBA00022571"/>
    </source>
</evidence>
<keyword evidence="22" id="KW-0106">Calcium</keyword>
<dbReference type="GeneTree" id="ENSGT00940000162328"/>
<dbReference type="SUPFAM" id="SSF69864">
    <property type="entry name" value="Argininosuccinate synthetase, C-terminal domain"/>
    <property type="match status" value="1"/>
</dbReference>
<evidence type="ECO:0000256" key="18">
    <source>
        <dbReference type="ARBA" id="ARBA00022606"/>
    </source>
</evidence>
<feature type="domain" description="Ig-like" evidence="35">
    <location>
        <begin position="252"/>
        <end position="336"/>
    </location>
</feature>
<organism evidence="37 38">
    <name type="scientific">Equus asinus</name>
    <name type="common">Donkey</name>
    <name type="synonym">Equus africanus asinus</name>
    <dbReference type="NCBI Taxonomy" id="9793"/>
    <lineage>
        <taxon>Eukaryota</taxon>
        <taxon>Metazoa</taxon>
        <taxon>Chordata</taxon>
        <taxon>Craniata</taxon>
        <taxon>Vertebrata</taxon>
        <taxon>Euteleostomi</taxon>
        <taxon>Mammalia</taxon>
        <taxon>Eutheria</taxon>
        <taxon>Laurasiatheria</taxon>
        <taxon>Perissodactyla</taxon>
        <taxon>Equidae</taxon>
        <taxon>Equus</taxon>
    </lineage>
</organism>
<evidence type="ECO:0000313" key="37">
    <source>
        <dbReference type="Ensembl" id="ENSEASP00005045257.1"/>
    </source>
</evidence>
<protein>
    <recommendedName>
        <fullName evidence="7">Argininosuccinate synthase</fullName>
        <ecNumber evidence="6">6.3.4.5</ecNumber>
    </recommendedName>
    <alternativeName>
        <fullName evidence="27">Citrulline--aspartate ligase</fullName>
    </alternativeName>
    <alternativeName>
        <fullName evidence="31">Hemicentin-2</fullName>
    </alternativeName>
</protein>
<dbReference type="GO" id="GO:0032154">
    <property type="term" value="C:cleavage furrow"/>
    <property type="evidence" value="ECO:0007669"/>
    <property type="project" value="UniProtKB-SubCell"/>
</dbReference>
<evidence type="ECO:0000313" key="38">
    <source>
        <dbReference type="Proteomes" id="UP000694387"/>
    </source>
</evidence>
<evidence type="ECO:0000256" key="21">
    <source>
        <dbReference type="ARBA" id="ARBA00022741"/>
    </source>
</evidence>
<dbReference type="HAMAP" id="MF_00005">
    <property type="entry name" value="Arg_succ_synth_type1"/>
    <property type="match status" value="1"/>
</dbReference>
<dbReference type="InterPro" id="IPR001518">
    <property type="entry name" value="Arginosuc_synth"/>
</dbReference>
<dbReference type="FunFam" id="3.90.1260.10:FF:000005">
    <property type="entry name" value="Argininosuccinate synthase 1"/>
    <property type="match status" value="1"/>
</dbReference>
<keyword evidence="12" id="KW-0272">Extracellular matrix</keyword>
<dbReference type="InterPro" id="IPR009030">
    <property type="entry name" value="Growth_fac_rcpt_cys_sf"/>
</dbReference>
<reference evidence="37" key="3">
    <citation type="submission" date="2025-09" db="UniProtKB">
        <authorList>
            <consortium name="Ensembl"/>
        </authorList>
    </citation>
    <scope>IDENTIFICATION</scope>
</reference>
<dbReference type="FunFam" id="2.10.25.10:FF:000385">
    <property type="entry name" value="Hemicentin 1"/>
    <property type="match status" value="1"/>
</dbReference>
<dbReference type="SMART" id="SM00179">
    <property type="entry name" value="EGF_CA"/>
    <property type="match status" value="6"/>
</dbReference>
<dbReference type="GO" id="GO:0005524">
    <property type="term" value="F:ATP binding"/>
    <property type="evidence" value="ECO:0007669"/>
    <property type="project" value="UniProtKB-KW"/>
</dbReference>
<dbReference type="Pfam" id="PF07474">
    <property type="entry name" value="G2F"/>
    <property type="match status" value="1"/>
</dbReference>
<evidence type="ECO:0000259" key="34">
    <source>
        <dbReference type="PROSITE" id="PS50026"/>
    </source>
</evidence>
<feature type="domain" description="Ig-like" evidence="35">
    <location>
        <begin position="71"/>
        <end position="158"/>
    </location>
</feature>
<evidence type="ECO:0000256" key="7">
    <source>
        <dbReference type="ARBA" id="ARBA00014810"/>
    </source>
</evidence>
<feature type="domain" description="EGF-like" evidence="34">
    <location>
        <begin position="754"/>
        <end position="792"/>
    </location>
</feature>
<dbReference type="GO" id="GO:0005829">
    <property type="term" value="C:cytosol"/>
    <property type="evidence" value="ECO:0007669"/>
    <property type="project" value="UniProtKB-SubCell"/>
</dbReference>
<dbReference type="Gene3D" id="1.20.5.470">
    <property type="entry name" value="Single helix bin"/>
    <property type="match status" value="1"/>
</dbReference>
<evidence type="ECO:0000256" key="32">
    <source>
        <dbReference type="PROSITE-ProRule" id="PRU00076"/>
    </source>
</evidence>
<dbReference type="InterPro" id="IPR003599">
    <property type="entry name" value="Ig_sub"/>
</dbReference>
<feature type="domain" description="Ig-like" evidence="35">
    <location>
        <begin position="343"/>
        <end position="428"/>
    </location>
</feature>
<evidence type="ECO:0000256" key="33">
    <source>
        <dbReference type="SAM" id="MobiDB-lite"/>
    </source>
</evidence>
<dbReference type="FunFam" id="2.60.40.10:FF:000186">
    <property type="entry name" value="Hemicentin 1"/>
    <property type="match status" value="1"/>
</dbReference>
<dbReference type="Gene3D" id="3.90.1260.10">
    <property type="entry name" value="Argininosuccinate synthetase, chain A, domain 2"/>
    <property type="match status" value="1"/>
</dbReference>
<keyword evidence="11" id="KW-0964">Secreted</keyword>
<evidence type="ECO:0000256" key="4">
    <source>
        <dbReference type="ARBA" id="ARBA00004967"/>
    </source>
</evidence>
<evidence type="ECO:0000256" key="17">
    <source>
        <dbReference type="ARBA" id="ARBA00022605"/>
    </source>
</evidence>
<dbReference type="FunFam" id="2.60.40.10:FF:002450">
    <property type="entry name" value="HMCN2 isoform 3"/>
    <property type="match status" value="1"/>
</dbReference>
<dbReference type="FunFam" id="1.20.5.470:FF:000003">
    <property type="entry name" value="Argininosuccinate synthase 1"/>
    <property type="match status" value="1"/>
</dbReference>
<keyword evidence="25" id="KW-0325">Glycoprotein</keyword>
<evidence type="ECO:0000256" key="6">
    <source>
        <dbReference type="ARBA" id="ARBA00012286"/>
    </source>
</evidence>
<dbReference type="SMART" id="SM00408">
    <property type="entry name" value="IGc2"/>
    <property type="match status" value="4"/>
</dbReference>
<feature type="domain" description="EGF-like" evidence="34">
    <location>
        <begin position="797"/>
        <end position="837"/>
    </location>
</feature>
<dbReference type="EC" id="6.3.4.5" evidence="6"/>
<evidence type="ECO:0000256" key="10">
    <source>
        <dbReference type="ARBA" id="ARBA00022490"/>
    </source>
</evidence>
<dbReference type="Gene3D" id="2.40.155.10">
    <property type="entry name" value="Green fluorescent protein"/>
    <property type="match status" value="1"/>
</dbReference>
<dbReference type="FunFam" id="2.10.25.10:FF:000715">
    <property type="entry name" value="Hemicentin 2"/>
    <property type="match status" value="1"/>
</dbReference>
<evidence type="ECO:0000256" key="28">
    <source>
        <dbReference type="ARBA" id="ARBA00049077"/>
    </source>
</evidence>
<reference evidence="37 38" key="1">
    <citation type="journal article" date="2020" name="Nat. Commun.">
        <title>Donkey genomes provide new insights into domestication and selection for coat color.</title>
        <authorList>
            <person name="Wang"/>
            <person name="C."/>
            <person name="Li"/>
            <person name="H."/>
            <person name="Guo"/>
            <person name="Y."/>
            <person name="Huang"/>
            <person name="J."/>
            <person name="Sun"/>
            <person name="Y."/>
            <person name="Min"/>
            <person name="J."/>
            <person name="Wang"/>
            <person name="J."/>
            <person name="Fang"/>
            <person name="X."/>
            <person name="Zhao"/>
            <person name="Z."/>
            <person name="Wang"/>
            <person name="S."/>
            <person name="Zhang"/>
            <person name="Y."/>
            <person name="Liu"/>
            <person name="Q."/>
            <person name="Jiang"/>
            <person name="Q."/>
            <person name="Wang"/>
            <person name="X."/>
            <person name="Guo"/>
            <person name="Y."/>
            <person name="Yang"/>
            <person name="C."/>
            <person name="Wang"/>
            <person name="Y."/>
            <person name="Tian"/>
            <person name="F."/>
            <person name="Zhuang"/>
            <person name="G."/>
            <person name="Fan"/>
            <person name="Y."/>
            <person name="Gao"/>
            <person name="Q."/>
            <person name="Li"/>
            <person name="Y."/>
            <person name="Ju"/>
            <person name="Z."/>
            <person name="Li"/>
            <person name="J."/>
            <person name="Li"/>
            <person name="R."/>
            <person name="Hou"/>
            <person name="M."/>
            <person name="Yang"/>
            <person name="G."/>
            <person name="Liu"/>
            <person name="G."/>
            <person name="Liu"/>
            <person name="W."/>
            <person name="Guo"/>
            <person name="J."/>
            <person name="Pan"/>
            <person name="S."/>
            <person name="Fan"/>
            <person name="G."/>
            <person name="Zhang"/>
            <person name="W."/>
            <person name="Zhang"/>
            <person name="R."/>
            <person name="Yu"/>
            <person name="J."/>
            <person name="Zhang"/>
            <person name="X."/>
            <person name="Yin"/>
            <person name="Q."/>
            <person name="Ji"/>
            <person name="C."/>
            <person name="Jin"/>
            <person name="Y."/>
            <person name="Yue"/>
            <person name="G."/>
            <person name="Liu"/>
            <person name="M."/>
            <person name="Xu"/>
            <person name="J."/>
            <person name="Liu"/>
            <person name="S."/>
            <person name="Jordana"/>
            <person name="J."/>
            <person name="Noce"/>
            <person name="A."/>
            <person name="Amills"/>
            <person name="M."/>
            <person name="Wu"/>
            <person name="D.D."/>
            <person name="Li"/>
            <person name="S."/>
            <person name="Zhou"/>
            <person name="X. and Zhong"/>
            <person name="J."/>
        </authorList>
    </citation>
    <scope>NUCLEOTIDE SEQUENCE [LARGE SCALE GENOMIC DNA]</scope>
</reference>
<evidence type="ECO:0000256" key="27">
    <source>
        <dbReference type="ARBA" id="ARBA00029916"/>
    </source>
</evidence>
<keyword evidence="17" id="KW-0028">Amino-acid biosynthesis</keyword>
<dbReference type="PROSITE" id="PS50026">
    <property type="entry name" value="EGF_3"/>
    <property type="match status" value="4"/>
</dbReference>
<evidence type="ECO:0000256" key="22">
    <source>
        <dbReference type="ARBA" id="ARBA00022837"/>
    </source>
</evidence>
<dbReference type="CDD" id="cd00054">
    <property type="entry name" value="EGF_CA"/>
    <property type="match status" value="6"/>
</dbReference>
<comment type="catalytic activity">
    <reaction evidence="28">
        <text>L-citrulline + L-aspartate + ATP = 2-(N(omega)-L-arginino)succinate + AMP + diphosphate + H(+)</text>
        <dbReference type="Rhea" id="RHEA:10932"/>
        <dbReference type="ChEBI" id="CHEBI:15378"/>
        <dbReference type="ChEBI" id="CHEBI:29991"/>
        <dbReference type="ChEBI" id="CHEBI:30616"/>
        <dbReference type="ChEBI" id="CHEBI:33019"/>
        <dbReference type="ChEBI" id="CHEBI:57472"/>
        <dbReference type="ChEBI" id="CHEBI:57743"/>
        <dbReference type="ChEBI" id="CHEBI:456215"/>
        <dbReference type="EC" id="6.3.4.5"/>
    </reaction>
</comment>
<dbReference type="GO" id="GO:0005509">
    <property type="term" value="F:calcium ion binding"/>
    <property type="evidence" value="ECO:0007669"/>
    <property type="project" value="InterPro"/>
</dbReference>
<dbReference type="InterPro" id="IPR007110">
    <property type="entry name" value="Ig-like_dom"/>
</dbReference>
<feature type="disulfide bond" evidence="32">
    <location>
        <begin position="908"/>
        <end position="918"/>
    </location>
</feature>
<evidence type="ECO:0000256" key="3">
    <source>
        <dbReference type="ARBA" id="ARBA00004626"/>
    </source>
</evidence>
<dbReference type="Gene3D" id="3.40.50.620">
    <property type="entry name" value="HUPs"/>
    <property type="match status" value="1"/>
</dbReference>
<keyword evidence="14" id="KW-0597">Phosphoprotein</keyword>